<keyword evidence="2" id="KW-1185">Reference proteome</keyword>
<dbReference type="EMBL" id="CP113520">
    <property type="protein sequence ID" value="WAJ29078.1"/>
    <property type="molecule type" value="Genomic_DNA"/>
</dbReference>
<sequence>MTVPARGLGRGRALLASALLLAATGLLAASPAGAQTATSDEIHGVVELFTAQGCASCPPAERVLADLADETGILALAYHVDYWDYIGWSDTYGSHANTARQRAYAKAFKTSMLYTPQAVVNGVAEMVGSHEGKLRAALSAGLDTEGRDGAVSARFALGGNSPASPPPRLVLRRAGDMLRISAQPRGVAPGSEGPAAPAAAAGPPPVLLLVTFDDRAEVPVSEGENAGQTLVNAHAVRDWRVLGTWRGEPMEVSIPLALLSDAALAGTGCAAILQATSRKGKPGRILAAAKLEFTADEAEPDAP</sequence>
<evidence type="ECO:0000313" key="1">
    <source>
        <dbReference type="EMBL" id="WAJ29078.1"/>
    </source>
</evidence>
<accession>A0ACD4NQE7</accession>
<proteinExistence type="predicted"/>
<evidence type="ECO:0000313" key="2">
    <source>
        <dbReference type="Proteomes" id="UP001163223"/>
    </source>
</evidence>
<reference evidence="1" key="1">
    <citation type="submission" date="2022-11" db="EMBL/GenBank/DDBJ databases">
        <title>beta-Carotene-producing bacterium, Jeongeuplla avenae sp. nov., alleviates the salt stress of Arabidopsis seedlings.</title>
        <authorList>
            <person name="Jiang L."/>
            <person name="Lee J."/>
        </authorList>
    </citation>
    <scope>NUCLEOTIDE SEQUENCE</scope>
    <source>
        <strain evidence="1">DY_R2A_6</strain>
    </source>
</reference>
<organism evidence="1 2">
    <name type="scientific">Antarcticirhabdus aurantiaca</name>
    <dbReference type="NCBI Taxonomy" id="2606717"/>
    <lineage>
        <taxon>Bacteria</taxon>
        <taxon>Pseudomonadati</taxon>
        <taxon>Pseudomonadota</taxon>
        <taxon>Alphaproteobacteria</taxon>
        <taxon>Hyphomicrobiales</taxon>
        <taxon>Aurantimonadaceae</taxon>
        <taxon>Antarcticirhabdus</taxon>
    </lineage>
</organism>
<gene>
    <name evidence="1" type="ORF">OXU80_02190</name>
</gene>
<dbReference type="Proteomes" id="UP001163223">
    <property type="component" value="Chromosome"/>
</dbReference>
<name>A0ACD4NQE7_9HYPH</name>
<protein>
    <submittedName>
        <fullName evidence="1">DUF1223 domain-containing protein</fullName>
    </submittedName>
</protein>